<dbReference type="RefSeq" id="XP_009059737.1">
    <property type="nucleotide sequence ID" value="XM_009061489.1"/>
</dbReference>
<keyword evidence="2" id="KW-0812">Transmembrane</keyword>
<feature type="region of interest" description="Disordered" evidence="1">
    <location>
        <begin position="483"/>
        <end position="502"/>
    </location>
</feature>
<dbReference type="AlphaFoldDB" id="V4A8Q8"/>
<evidence type="ECO:0000256" key="2">
    <source>
        <dbReference type="SAM" id="Phobius"/>
    </source>
</evidence>
<feature type="compositionally biased region" description="Low complexity" evidence="1">
    <location>
        <begin position="143"/>
        <end position="166"/>
    </location>
</feature>
<sequence>MPPVAYMLPCTTATSTNVTTPLGDMLAKDDRNALLYIVVTLLFYSMGIIVGIITYLKRERREMLEDKTFDVYFQMKSDPYTTFKAERVQMVAARLAALERERLERTIVVPEPSGSGVQKTSQIDGNRSNQDSSENEYSSGTASDKSSLVSSMSSSESSGSDSVQSVRFNTNSPNESKNNKYDPEVKNNETIINDKIYEKPPNSQIPTISHQVDEEPVLVLSSLNTSSKANIENLNTHNKPLETGGETLSKSADECSLKLLTLDTITKPKLSRSTPEIKTQTQGSAVPRGPLSEPLPIAVAKIVESERRGGLLMSPKALHLFDRSRKRLKDRQMSMDVPDRDSSLELPNRDMIFGRQVSVDIPRHHQPNTRQFSVDIPDNSVKKSAILRSVMSDAQTSRQRQQTLDVPDQPVSKGRQLSVDGTGRRGALRERQLSVDVPDRQLKGNRQLSVDGTGRRGALRERQLSVDVPERKTIASRHLSVDIPDRQPKRGRQLSVDTSGRRGALRERQLSFDVSEREKLPNKESDVENESLLVEDEPMMDSSDDSTSCLAMHPLICFVKKKYRDQLFYSRVLSVRHVTMCDIMKRVENDNKEV</sequence>
<feature type="compositionally biased region" description="Polar residues" evidence="1">
    <location>
        <begin position="271"/>
        <end position="284"/>
    </location>
</feature>
<dbReference type="KEGG" id="lgi:LOTGIDRAFT_164988"/>
<protein>
    <submittedName>
        <fullName evidence="3">Uncharacterized protein</fullName>
    </submittedName>
</protein>
<organism evidence="3 4">
    <name type="scientific">Lottia gigantea</name>
    <name type="common">Giant owl limpet</name>
    <dbReference type="NCBI Taxonomy" id="225164"/>
    <lineage>
        <taxon>Eukaryota</taxon>
        <taxon>Metazoa</taxon>
        <taxon>Spiralia</taxon>
        <taxon>Lophotrochozoa</taxon>
        <taxon>Mollusca</taxon>
        <taxon>Gastropoda</taxon>
        <taxon>Patellogastropoda</taxon>
        <taxon>Lottioidea</taxon>
        <taxon>Lottiidae</taxon>
        <taxon>Lottia</taxon>
    </lineage>
</organism>
<reference evidence="3 4" key="1">
    <citation type="journal article" date="2013" name="Nature">
        <title>Insights into bilaterian evolution from three spiralian genomes.</title>
        <authorList>
            <person name="Simakov O."/>
            <person name="Marletaz F."/>
            <person name="Cho S.J."/>
            <person name="Edsinger-Gonzales E."/>
            <person name="Havlak P."/>
            <person name="Hellsten U."/>
            <person name="Kuo D.H."/>
            <person name="Larsson T."/>
            <person name="Lv J."/>
            <person name="Arendt D."/>
            <person name="Savage R."/>
            <person name="Osoegawa K."/>
            <person name="de Jong P."/>
            <person name="Grimwood J."/>
            <person name="Chapman J.A."/>
            <person name="Shapiro H."/>
            <person name="Aerts A."/>
            <person name="Otillar R.P."/>
            <person name="Terry A.Y."/>
            <person name="Boore J.L."/>
            <person name="Grigoriev I.V."/>
            <person name="Lindberg D.R."/>
            <person name="Seaver E.C."/>
            <person name="Weisblat D.A."/>
            <person name="Putnam N.H."/>
            <person name="Rokhsar D.S."/>
        </authorList>
    </citation>
    <scope>NUCLEOTIDE SEQUENCE [LARGE SCALE GENOMIC DNA]</scope>
</reference>
<evidence type="ECO:0000313" key="3">
    <source>
        <dbReference type="EMBL" id="ESO89686.1"/>
    </source>
</evidence>
<name>V4A8Q8_LOTGI</name>
<dbReference type="GeneID" id="20239884"/>
<dbReference type="Proteomes" id="UP000030746">
    <property type="component" value="Unassembled WGS sequence"/>
</dbReference>
<feature type="region of interest" description="Disordered" evidence="1">
    <location>
        <begin position="107"/>
        <end position="187"/>
    </location>
</feature>
<feature type="compositionally biased region" description="Polar residues" evidence="1">
    <location>
        <begin position="167"/>
        <end position="176"/>
    </location>
</feature>
<feature type="compositionally biased region" description="Polar residues" evidence="1">
    <location>
        <begin position="115"/>
        <end position="142"/>
    </location>
</feature>
<evidence type="ECO:0000256" key="1">
    <source>
        <dbReference type="SAM" id="MobiDB-lite"/>
    </source>
</evidence>
<dbReference type="EMBL" id="KB202567">
    <property type="protein sequence ID" value="ESO89686.1"/>
    <property type="molecule type" value="Genomic_DNA"/>
</dbReference>
<accession>V4A8Q8</accession>
<keyword evidence="2" id="KW-0472">Membrane</keyword>
<gene>
    <name evidence="3" type="ORF">LOTGIDRAFT_164988</name>
</gene>
<feature type="region of interest" description="Disordered" evidence="1">
    <location>
        <begin position="270"/>
        <end position="290"/>
    </location>
</feature>
<dbReference type="OrthoDB" id="6157012at2759"/>
<keyword evidence="2" id="KW-1133">Transmembrane helix</keyword>
<proteinExistence type="predicted"/>
<feature type="transmembrane region" description="Helical" evidence="2">
    <location>
        <begin position="33"/>
        <end position="56"/>
    </location>
</feature>
<feature type="region of interest" description="Disordered" evidence="1">
    <location>
        <begin position="392"/>
        <end position="426"/>
    </location>
</feature>
<keyword evidence="4" id="KW-1185">Reference proteome</keyword>
<evidence type="ECO:0000313" key="4">
    <source>
        <dbReference type="Proteomes" id="UP000030746"/>
    </source>
</evidence>
<feature type="compositionally biased region" description="Basic and acidic residues" evidence="1">
    <location>
        <begin position="177"/>
        <end position="187"/>
    </location>
</feature>
<dbReference type="CTD" id="20239884"/>
<feature type="compositionally biased region" description="Polar residues" evidence="1">
    <location>
        <begin position="392"/>
        <end position="404"/>
    </location>
</feature>
<dbReference type="HOGENOM" id="CLU_459509_0_0_1"/>